<protein>
    <submittedName>
        <fullName evidence="1">Uncharacterized protein</fullName>
    </submittedName>
</protein>
<reference evidence="2" key="1">
    <citation type="submission" date="2013-02" db="EMBL/GenBank/DDBJ databases">
        <authorList>
            <person name="Hughes D."/>
        </authorList>
    </citation>
    <scope>NUCLEOTIDE SEQUENCE</scope>
    <source>
        <strain>Durham</strain>
        <strain evidence="2">NC isolate 2 -- Noor lab</strain>
    </source>
</reference>
<evidence type="ECO:0000313" key="2">
    <source>
        <dbReference type="Proteomes" id="UP000015102"/>
    </source>
</evidence>
<reference evidence="1" key="2">
    <citation type="submission" date="2015-06" db="UniProtKB">
        <authorList>
            <consortium name="EnsemblMetazoa"/>
        </authorList>
    </citation>
    <scope>IDENTIFICATION</scope>
</reference>
<evidence type="ECO:0000313" key="1">
    <source>
        <dbReference type="EnsemblMetazoa" id="MESCA006572-PA"/>
    </source>
</evidence>
<sequence>MYISCRAAMTPRFQL</sequence>
<dbReference type="EMBL" id="CAQQ02137467">
    <property type="status" value="NOT_ANNOTATED_CDS"/>
    <property type="molecule type" value="Genomic_DNA"/>
</dbReference>
<accession>T1GSB9</accession>
<dbReference type="HOGENOM" id="CLU_3434230_0_0_1"/>
<dbReference type="EnsemblMetazoa" id="MESCA006572-RA">
    <property type="protein sequence ID" value="MESCA006572-PA"/>
    <property type="gene ID" value="MESCA006572"/>
</dbReference>
<dbReference type="Proteomes" id="UP000015102">
    <property type="component" value="Unassembled WGS sequence"/>
</dbReference>
<organism evidence="1 2">
    <name type="scientific">Megaselia scalaris</name>
    <name type="common">Humpbacked fly</name>
    <name type="synonym">Phora scalaris</name>
    <dbReference type="NCBI Taxonomy" id="36166"/>
    <lineage>
        <taxon>Eukaryota</taxon>
        <taxon>Metazoa</taxon>
        <taxon>Ecdysozoa</taxon>
        <taxon>Arthropoda</taxon>
        <taxon>Hexapoda</taxon>
        <taxon>Insecta</taxon>
        <taxon>Pterygota</taxon>
        <taxon>Neoptera</taxon>
        <taxon>Endopterygota</taxon>
        <taxon>Diptera</taxon>
        <taxon>Brachycera</taxon>
        <taxon>Muscomorpha</taxon>
        <taxon>Platypezoidea</taxon>
        <taxon>Phoridae</taxon>
        <taxon>Megaseliini</taxon>
        <taxon>Megaselia</taxon>
    </lineage>
</organism>
<keyword evidence="2" id="KW-1185">Reference proteome</keyword>
<dbReference type="EMBL" id="CAQQ02137466">
    <property type="status" value="NOT_ANNOTATED_CDS"/>
    <property type="molecule type" value="Genomic_DNA"/>
</dbReference>
<proteinExistence type="predicted"/>
<name>T1GSB9_MEGSC</name>
<dbReference type="EMBL" id="CAQQ02137468">
    <property type="status" value="NOT_ANNOTATED_CDS"/>
    <property type="molecule type" value="Genomic_DNA"/>
</dbReference>